<accession>W7TD77</accession>
<name>W7TD77_9STRA</name>
<sequence>MYIILKFLRGTAVRKVSLMDFKQSCDAMASAHGTSGANVMLLSGGMGDGKAFREASCPCPPFQHSSPTTKLYQNQGGRGEQTMPVTHLHVLPPRVQKVSILSNNFPQLQPKAGSYCCKCGCPRADVRLTCCNSVVHGRCVYPWPVTRCPSCSMDGKEMAFEVLLPEPYTRNGATLSLSHQELSKKRGGRWSEAECAFAELVMEGFGSGMLPLRDGSRLGTFLCSLLQCTSARLSSKLRTGKRNFRYLVDEGISAESIFRYEQEQRQLSRREELFLHYLSPEEAALASRSLQLEWRLQFLHLGKQVGVRVSNLYEWDAFLKTVVPAAPKAVGGAGGPQALSGRKPEGNAEDDTTSPPTFSRKRRTIGPTVAQCPDNHLQRVRGARQASAEQDGALPPSSLATRGLGVLMLRLAADKHRNFTVQNGVMAATSIEDLLLLLRQAPGDECSVLARAGNGAVLFVSVGIKGLLGWGDADLVGTPLIDAKSRGGCATGSGFQGRLGRNQNGVIHGEDGSVLQAAVRQSQVHTASVLERLGNPQLPVQEHDLMMVPLVLRLYRRDRTLVRRQLTVFATEDFLLLHGSLAAPTPPVHRAQGRRRENVHRPTKQCGYQEGFYLSQHEGQHTDDYQPYQQQQQQQYHEEHQGQQEKQEPQGPQQWRHPHDVGHVETRQGKERNDFSGHLSKSSLTLSLRNLALAPSHQYPRVYRNTSFTSTLPLCRASVERMQASSLSTNYVQPAHLSYEQVVHEEGGALPLPESIIGSRGPQAHSITTSEHESSVPIAEGGHDMNSCILHGAALLGRRSEVAPTLVLESNMDVEARVEGAIERLEKWGSQLSEEGYNIATSADDTIVPRKGESGLAEAEVIEWATDEDVRLALGEHAREPTPQMQRDACGGAYDLCYSPPSTFEETMRAFLLGLPAQCFQSADIWVPFRDPRTKRLSLQFGSGLALRGDLSQWIYYSRNFAFFEGQGMPGRVFRSQVPEYLENIASIDAKLFLRRDGAQVAGVHSSFGVPLVQDDSVIVLVFYSNHDSSSHITQELLDFVRRATASWKIQTTFPVPKALTADPDHQPAVVRSALLR</sequence>
<dbReference type="Gene3D" id="3.30.450.40">
    <property type="match status" value="1"/>
</dbReference>
<proteinExistence type="predicted"/>
<dbReference type="PANTHER" id="PTHR35213:SF3">
    <property type="entry name" value="MYB-LIKE DOMAIN-CONTAINING PROTEIN"/>
    <property type="match status" value="1"/>
</dbReference>
<dbReference type="InterPro" id="IPR029016">
    <property type="entry name" value="GAF-like_dom_sf"/>
</dbReference>
<dbReference type="OrthoDB" id="37418at2759"/>
<feature type="region of interest" description="Disordered" evidence="1">
    <location>
        <begin position="582"/>
        <end position="605"/>
    </location>
</feature>
<dbReference type="Proteomes" id="UP000019335">
    <property type="component" value="Chromosome 14"/>
</dbReference>
<feature type="compositionally biased region" description="Basic and acidic residues" evidence="1">
    <location>
        <begin position="636"/>
        <end position="648"/>
    </location>
</feature>
<gene>
    <name evidence="2" type="ORF">Naga_100020g79</name>
</gene>
<comment type="caution">
    <text evidence="2">The sequence shown here is derived from an EMBL/GenBank/DDBJ whole genome shotgun (WGS) entry which is preliminary data.</text>
</comment>
<evidence type="ECO:0000313" key="3">
    <source>
        <dbReference type="Proteomes" id="UP000019335"/>
    </source>
</evidence>
<dbReference type="EMBL" id="AZIL01001306">
    <property type="protein sequence ID" value="EWM24232.1"/>
    <property type="molecule type" value="Genomic_DNA"/>
</dbReference>
<reference evidence="2 3" key="1">
    <citation type="journal article" date="2014" name="Mol. Plant">
        <title>Chromosome Scale Genome Assembly and Transcriptome Profiling of Nannochloropsis gaditana in Nitrogen Depletion.</title>
        <authorList>
            <person name="Corteggiani Carpinelli E."/>
            <person name="Telatin A."/>
            <person name="Vitulo N."/>
            <person name="Forcato C."/>
            <person name="D'Angelo M."/>
            <person name="Schiavon R."/>
            <person name="Vezzi A."/>
            <person name="Giacometti G.M."/>
            <person name="Morosinotto T."/>
            <person name="Valle G."/>
        </authorList>
    </citation>
    <scope>NUCLEOTIDE SEQUENCE [LARGE SCALE GENOMIC DNA]</scope>
    <source>
        <strain evidence="2 3">B-31</strain>
    </source>
</reference>
<evidence type="ECO:0000256" key="1">
    <source>
        <dbReference type="SAM" id="MobiDB-lite"/>
    </source>
</evidence>
<evidence type="ECO:0000313" key="2">
    <source>
        <dbReference type="EMBL" id="EWM24232.1"/>
    </source>
</evidence>
<feature type="region of interest" description="Disordered" evidence="1">
    <location>
        <begin position="329"/>
        <end position="374"/>
    </location>
</feature>
<organism evidence="2 3">
    <name type="scientific">Nannochloropsis gaditana</name>
    <dbReference type="NCBI Taxonomy" id="72520"/>
    <lineage>
        <taxon>Eukaryota</taxon>
        <taxon>Sar</taxon>
        <taxon>Stramenopiles</taxon>
        <taxon>Ochrophyta</taxon>
        <taxon>Eustigmatophyceae</taxon>
        <taxon>Eustigmatales</taxon>
        <taxon>Monodopsidaceae</taxon>
        <taxon>Nannochloropsis</taxon>
    </lineage>
</organism>
<keyword evidence="3" id="KW-1185">Reference proteome</keyword>
<feature type="region of interest" description="Disordered" evidence="1">
    <location>
        <begin position="628"/>
        <end position="659"/>
    </location>
</feature>
<protein>
    <submittedName>
        <fullName evidence="2">Uncharacterized protein</fullName>
    </submittedName>
</protein>
<dbReference type="AlphaFoldDB" id="W7TD77"/>
<dbReference type="PANTHER" id="PTHR35213">
    <property type="entry name" value="RING-TYPE DOMAIN-CONTAINING PROTEIN-RELATED"/>
    <property type="match status" value="1"/>
</dbReference>